<sequence>MATLIYSATASLDGFIAGPGGDMSWLTPHLGDEDPTADRLMARTTALLVGARTFGGDDPNRGTEQEGAFGGQWSGPVVVLTHRPAAEAPGGVTFVDDLHRAVDLAREAAGDGYVNALGADVARQLIAERLLDEVLLFTAPVLLGDGVRVFSHPGGTQVLLDRVPGETAHWYRVRY</sequence>
<gene>
    <name evidence="2" type="ORF">SAMN05660359_03180</name>
</gene>
<dbReference type="SUPFAM" id="SSF53597">
    <property type="entry name" value="Dihydrofolate reductase-like"/>
    <property type="match status" value="1"/>
</dbReference>
<dbReference type="PANTHER" id="PTHR38011:SF11">
    <property type="entry name" value="2,5-DIAMINO-6-RIBOSYLAMINO-4(3H)-PYRIMIDINONE 5'-PHOSPHATE REDUCTASE"/>
    <property type="match status" value="1"/>
</dbReference>
<feature type="domain" description="Bacterial bifunctional deaminase-reductase C-terminal" evidence="1">
    <location>
        <begin position="3"/>
        <end position="157"/>
    </location>
</feature>
<evidence type="ECO:0000313" key="2">
    <source>
        <dbReference type="EMBL" id="SFO39873.1"/>
    </source>
</evidence>
<dbReference type="GO" id="GO:0009231">
    <property type="term" value="P:riboflavin biosynthetic process"/>
    <property type="evidence" value="ECO:0007669"/>
    <property type="project" value="InterPro"/>
</dbReference>
<dbReference type="RefSeq" id="WP_075014484.1">
    <property type="nucleotide sequence ID" value="NZ_FOWE01000007.1"/>
</dbReference>
<dbReference type="Pfam" id="PF01872">
    <property type="entry name" value="RibD_C"/>
    <property type="match status" value="1"/>
</dbReference>
<dbReference type="InterPro" id="IPR024072">
    <property type="entry name" value="DHFR-like_dom_sf"/>
</dbReference>
<dbReference type="Gene3D" id="3.40.430.10">
    <property type="entry name" value="Dihydrofolate Reductase, subunit A"/>
    <property type="match status" value="1"/>
</dbReference>
<reference evidence="3" key="1">
    <citation type="submission" date="2016-10" db="EMBL/GenBank/DDBJ databases">
        <authorList>
            <person name="Varghese N."/>
            <person name="Submissions S."/>
        </authorList>
    </citation>
    <scope>NUCLEOTIDE SEQUENCE [LARGE SCALE GENOMIC DNA]</scope>
    <source>
        <strain evidence="3">DSM 43161</strain>
    </source>
</reference>
<name>A0A1I5GVG4_9ACTN</name>
<dbReference type="AlphaFoldDB" id="A0A1I5GVG4"/>
<protein>
    <submittedName>
        <fullName evidence="2">Dihydrofolate reductase</fullName>
    </submittedName>
</protein>
<accession>A0A1I5GVG4</accession>
<dbReference type="OrthoDB" id="2313602at2"/>
<organism evidence="2 3">
    <name type="scientific">Geodermatophilus obscurus</name>
    <dbReference type="NCBI Taxonomy" id="1861"/>
    <lineage>
        <taxon>Bacteria</taxon>
        <taxon>Bacillati</taxon>
        <taxon>Actinomycetota</taxon>
        <taxon>Actinomycetes</taxon>
        <taxon>Geodermatophilales</taxon>
        <taxon>Geodermatophilaceae</taxon>
        <taxon>Geodermatophilus</taxon>
    </lineage>
</organism>
<dbReference type="EMBL" id="FOWE01000007">
    <property type="protein sequence ID" value="SFO39873.1"/>
    <property type="molecule type" value="Genomic_DNA"/>
</dbReference>
<keyword evidence="3" id="KW-1185">Reference proteome</keyword>
<evidence type="ECO:0000313" key="3">
    <source>
        <dbReference type="Proteomes" id="UP000183642"/>
    </source>
</evidence>
<proteinExistence type="predicted"/>
<dbReference type="InterPro" id="IPR050765">
    <property type="entry name" value="Riboflavin_Biosynth_HTPR"/>
</dbReference>
<dbReference type="GO" id="GO:0008703">
    <property type="term" value="F:5-amino-6-(5-phosphoribosylamino)uracil reductase activity"/>
    <property type="evidence" value="ECO:0007669"/>
    <property type="project" value="InterPro"/>
</dbReference>
<dbReference type="Proteomes" id="UP000183642">
    <property type="component" value="Unassembled WGS sequence"/>
</dbReference>
<evidence type="ECO:0000259" key="1">
    <source>
        <dbReference type="Pfam" id="PF01872"/>
    </source>
</evidence>
<dbReference type="InterPro" id="IPR002734">
    <property type="entry name" value="RibDG_C"/>
</dbReference>
<dbReference type="PANTHER" id="PTHR38011">
    <property type="entry name" value="DIHYDROFOLATE REDUCTASE FAMILY PROTEIN (AFU_ORTHOLOGUE AFUA_8G06820)"/>
    <property type="match status" value="1"/>
</dbReference>